<dbReference type="SUPFAM" id="SSF143447">
    <property type="entry name" value="AMMECR1-like"/>
    <property type="match status" value="1"/>
</dbReference>
<dbReference type="PANTHER" id="PTHR13016">
    <property type="entry name" value="AMMECR1 HOMOLOG"/>
    <property type="match status" value="1"/>
</dbReference>
<dbReference type="Proteomes" id="UP000196053">
    <property type="component" value="Chromosome I"/>
</dbReference>
<dbReference type="NCBIfam" id="TIGR00296">
    <property type="entry name" value="TIGR00296 family protein"/>
    <property type="match status" value="1"/>
</dbReference>
<proteinExistence type="predicted"/>
<evidence type="ECO:0000313" key="3">
    <source>
        <dbReference type="Proteomes" id="UP000196053"/>
    </source>
</evidence>
<name>A0A0K8J8S7_9FIRM</name>
<dbReference type="Pfam" id="PF02900">
    <property type="entry name" value="LigB"/>
    <property type="match status" value="1"/>
</dbReference>
<dbReference type="Pfam" id="PF01871">
    <property type="entry name" value="AMMECR1"/>
    <property type="match status" value="1"/>
</dbReference>
<sequence>MRREGEAMSILGAFIVPHPPLIIPDIGGGEERKIQKTVDSYHQIAKQIADLNPDTIVITTPHTILYSDYFHISPGQGAEGNFERFGAKQVSFSTEYDEIFVEELEALAERRQIEAGTLGEKDPSLDHGTMVPLYFINKYLKDYKLVRIGLSGLSVLDHYRLGRCIKETAHKLNRKIVFVASGDLSHKLKEEGPYGFAKEGVEFDEEICQAMKKGDFLKFLTFSSDFCEAAAECGHRSFIIMAGALSGLKVEANFLSYEGTFGVGYAICAYKIIGEDDERHFDIIFEKEQIRTAKEKQKNEDLYVKLARLSLETYVRTGKFPEIPDNLPEEMIKNRAGVFVSLKRHGELRGCIGTIQPVTNSLAQEIIRNAVSAGLEDPRFPPVSEDELIDLVYSVDVLSEPEPVSSIDELDVKRYGIIVSSGRKKGLLLPNLDNVNTVEEQISIAKRKAGIYKNEDIKIERFEVVRHY</sequence>
<dbReference type="NCBIfam" id="TIGR04335">
    <property type="entry name" value="AmmeMemoSam_A"/>
    <property type="match status" value="1"/>
</dbReference>
<evidence type="ECO:0000313" key="2">
    <source>
        <dbReference type="EMBL" id="CUH93894.1"/>
    </source>
</evidence>
<dbReference type="SUPFAM" id="SSF53213">
    <property type="entry name" value="LigB-like"/>
    <property type="match status" value="1"/>
</dbReference>
<gene>
    <name evidence="2" type="ORF">SD1D_2382</name>
</gene>
<accession>A0A0K8J8S7</accession>
<evidence type="ECO:0000259" key="1">
    <source>
        <dbReference type="PROSITE" id="PS51112"/>
    </source>
</evidence>
<dbReference type="InterPro" id="IPR027485">
    <property type="entry name" value="AMMECR1_N"/>
</dbReference>
<organism evidence="2 3">
    <name type="scientific">Herbinix luporum</name>
    <dbReference type="NCBI Taxonomy" id="1679721"/>
    <lineage>
        <taxon>Bacteria</taxon>
        <taxon>Bacillati</taxon>
        <taxon>Bacillota</taxon>
        <taxon>Clostridia</taxon>
        <taxon>Lachnospirales</taxon>
        <taxon>Lachnospiraceae</taxon>
        <taxon>Herbinix</taxon>
    </lineage>
</organism>
<dbReference type="Gene3D" id="3.30.700.20">
    <property type="entry name" value="Hypothetical protein ph0010, domain 1"/>
    <property type="match status" value="1"/>
</dbReference>
<feature type="domain" description="AMMECR1" evidence="1">
    <location>
        <begin position="298"/>
        <end position="468"/>
    </location>
</feature>
<protein>
    <submittedName>
        <fullName evidence="2">Protein CA_C1420</fullName>
    </submittedName>
</protein>
<dbReference type="KEGG" id="hsd:SD1D_2382"/>
<dbReference type="InterPro" id="IPR027623">
    <property type="entry name" value="AmmeMemoSam_A"/>
</dbReference>
<reference evidence="3" key="1">
    <citation type="submission" date="2015-09" db="EMBL/GenBank/DDBJ databases">
        <authorList>
            <person name="Wibberg D."/>
        </authorList>
    </citation>
    <scope>NUCLEOTIDE SEQUENCE [LARGE SCALE GENOMIC DNA]</scope>
    <source>
        <strain evidence="3">SD1D</strain>
    </source>
</reference>
<dbReference type="AlphaFoldDB" id="A0A0K8J8S7"/>
<dbReference type="InterPro" id="IPR023473">
    <property type="entry name" value="AMMECR1"/>
</dbReference>
<dbReference type="InterPro" id="IPR036071">
    <property type="entry name" value="AMMECR1_dom_sf"/>
</dbReference>
<dbReference type="CDD" id="cd07951">
    <property type="entry name" value="ED_3B_N_AMMECR1"/>
    <property type="match status" value="1"/>
</dbReference>
<dbReference type="EMBL" id="LN879430">
    <property type="protein sequence ID" value="CUH93894.1"/>
    <property type="molecule type" value="Genomic_DNA"/>
</dbReference>
<dbReference type="GO" id="GO:0008198">
    <property type="term" value="F:ferrous iron binding"/>
    <property type="evidence" value="ECO:0007669"/>
    <property type="project" value="InterPro"/>
</dbReference>
<dbReference type="Gene3D" id="3.40.830.10">
    <property type="entry name" value="LigB-like"/>
    <property type="match status" value="1"/>
</dbReference>
<keyword evidence="3" id="KW-1185">Reference proteome</keyword>
<dbReference type="PANTHER" id="PTHR13016:SF0">
    <property type="entry name" value="AMME SYNDROME CANDIDATE GENE 1 PROTEIN"/>
    <property type="match status" value="1"/>
</dbReference>
<dbReference type="InterPro" id="IPR002733">
    <property type="entry name" value="AMMECR1_domain"/>
</dbReference>
<dbReference type="PROSITE" id="PS51112">
    <property type="entry name" value="AMMECR1"/>
    <property type="match status" value="1"/>
</dbReference>
<dbReference type="InterPro" id="IPR004183">
    <property type="entry name" value="Xdiol_dOase_suB"/>
</dbReference>
<dbReference type="GO" id="GO:0016702">
    <property type="term" value="F:oxidoreductase activity, acting on single donors with incorporation of molecular oxygen, incorporation of two atoms of oxygen"/>
    <property type="evidence" value="ECO:0007669"/>
    <property type="project" value="UniProtKB-ARBA"/>
</dbReference>
<dbReference type="NCBIfam" id="TIGR04336">
    <property type="entry name" value="AmmeMemoSam_B"/>
    <property type="match status" value="1"/>
</dbReference>